<dbReference type="Proteomes" id="UP000244336">
    <property type="component" value="Chromosome 8"/>
</dbReference>
<evidence type="ECO:0000256" key="1">
    <source>
        <dbReference type="SAM" id="MobiDB-lite"/>
    </source>
</evidence>
<proteinExistence type="predicted"/>
<dbReference type="Gramene" id="PUZ43869">
    <property type="protein sequence ID" value="PUZ43869"/>
    <property type="gene ID" value="GQ55_8G041500"/>
</dbReference>
<feature type="region of interest" description="Disordered" evidence="1">
    <location>
        <begin position="1"/>
        <end position="27"/>
    </location>
</feature>
<dbReference type="EMBL" id="CM009756">
    <property type="protein sequence ID" value="PUZ43869.1"/>
    <property type="molecule type" value="Genomic_DNA"/>
</dbReference>
<evidence type="ECO:0000313" key="2">
    <source>
        <dbReference type="EMBL" id="PUZ43869.1"/>
    </source>
</evidence>
<evidence type="ECO:0000313" key="3">
    <source>
        <dbReference type="Proteomes" id="UP000244336"/>
    </source>
</evidence>
<reference evidence="2 3" key="1">
    <citation type="submission" date="2018-04" db="EMBL/GenBank/DDBJ databases">
        <title>WGS assembly of Panicum hallii var. hallii HAL2.</title>
        <authorList>
            <person name="Lovell J."/>
            <person name="Jenkins J."/>
            <person name="Lowry D."/>
            <person name="Mamidi S."/>
            <person name="Sreedasyam A."/>
            <person name="Weng X."/>
            <person name="Barry K."/>
            <person name="Bonette J."/>
            <person name="Campitelli B."/>
            <person name="Daum C."/>
            <person name="Gordon S."/>
            <person name="Gould B."/>
            <person name="Lipzen A."/>
            <person name="MacQueen A."/>
            <person name="Palacio-Mejia J."/>
            <person name="Plott C."/>
            <person name="Shakirov E."/>
            <person name="Shu S."/>
            <person name="Yoshinaga Y."/>
            <person name="Zane M."/>
            <person name="Rokhsar D."/>
            <person name="Grimwood J."/>
            <person name="Schmutz J."/>
            <person name="Juenger T."/>
        </authorList>
    </citation>
    <scope>NUCLEOTIDE SEQUENCE [LARGE SCALE GENOMIC DNA]</scope>
    <source>
        <strain evidence="3">cv. HAL2</strain>
    </source>
</reference>
<keyword evidence="3" id="KW-1185">Reference proteome</keyword>
<organism evidence="2 3">
    <name type="scientific">Panicum hallii var. hallii</name>
    <dbReference type="NCBI Taxonomy" id="1504633"/>
    <lineage>
        <taxon>Eukaryota</taxon>
        <taxon>Viridiplantae</taxon>
        <taxon>Streptophyta</taxon>
        <taxon>Embryophyta</taxon>
        <taxon>Tracheophyta</taxon>
        <taxon>Spermatophyta</taxon>
        <taxon>Magnoliopsida</taxon>
        <taxon>Liliopsida</taxon>
        <taxon>Poales</taxon>
        <taxon>Poaceae</taxon>
        <taxon>PACMAD clade</taxon>
        <taxon>Panicoideae</taxon>
        <taxon>Panicodae</taxon>
        <taxon>Paniceae</taxon>
        <taxon>Panicinae</taxon>
        <taxon>Panicum</taxon>
        <taxon>Panicum sect. Panicum</taxon>
    </lineage>
</organism>
<name>A0A2T7CKK1_9POAL</name>
<dbReference type="AlphaFoldDB" id="A0A2T7CKK1"/>
<protein>
    <submittedName>
        <fullName evidence="2">Uncharacterized protein</fullName>
    </submittedName>
</protein>
<accession>A0A2T7CKK1</accession>
<sequence length="68" mass="7353">MHSAAPPIFPRAHAQNPRAHALPPLSPRPAVCLPLSSDSRTVQVVSAPAHRHLRHLDQACSLLPRDVS</sequence>
<gene>
    <name evidence="2" type="ORF">GQ55_8G041500</name>
</gene>